<proteinExistence type="predicted"/>
<protein>
    <recommendedName>
        <fullName evidence="3">C2H2-type domain-containing protein</fullName>
    </recommendedName>
</protein>
<feature type="domain" description="C2H2-type" evidence="3">
    <location>
        <begin position="12"/>
        <end position="41"/>
    </location>
</feature>
<dbReference type="Proteomes" id="UP000559256">
    <property type="component" value="Unassembled WGS sequence"/>
</dbReference>
<feature type="region of interest" description="Disordered" evidence="2">
    <location>
        <begin position="1"/>
        <end position="114"/>
    </location>
</feature>
<evidence type="ECO:0000256" key="1">
    <source>
        <dbReference type="PROSITE-ProRule" id="PRU00042"/>
    </source>
</evidence>
<dbReference type="GO" id="GO:0008270">
    <property type="term" value="F:zinc ion binding"/>
    <property type="evidence" value="ECO:0007669"/>
    <property type="project" value="UniProtKB-KW"/>
</dbReference>
<keyword evidence="1" id="KW-0862">Zinc</keyword>
<keyword evidence="1" id="KW-0479">Metal-binding</keyword>
<dbReference type="InterPro" id="IPR041078">
    <property type="entry name" value="Plavaka"/>
</dbReference>
<keyword evidence="5" id="KW-1185">Reference proteome</keyword>
<dbReference type="AlphaFoldDB" id="A0A8H5F948"/>
<evidence type="ECO:0000313" key="5">
    <source>
        <dbReference type="Proteomes" id="UP000559256"/>
    </source>
</evidence>
<reference evidence="4 5" key="1">
    <citation type="journal article" date="2020" name="ISME J.">
        <title>Uncovering the hidden diversity of litter-decomposition mechanisms in mushroom-forming fungi.</title>
        <authorList>
            <person name="Floudas D."/>
            <person name="Bentzer J."/>
            <person name="Ahren D."/>
            <person name="Johansson T."/>
            <person name="Persson P."/>
            <person name="Tunlid A."/>
        </authorList>
    </citation>
    <scope>NUCLEOTIDE SEQUENCE [LARGE SCALE GENOMIC DNA]</scope>
    <source>
        <strain evidence="4 5">CBS 291.85</strain>
    </source>
</reference>
<dbReference type="InterPro" id="IPR013087">
    <property type="entry name" value="Znf_C2H2_type"/>
</dbReference>
<name>A0A8H5F948_9AGAR</name>
<feature type="compositionally biased region" description="Polar residues" evidence="2">
    <location>
        <begin position="36"/>
        <end position="45"/>
    </location>
</feature>
<dbReference type="EMBL" id="JAACJM010000365">
    <property type="protein sequence ID" value="KAF5328289.1"/>
    <property type="molecule type" value="Genomic_DNA"/>
</dbReference>
<dbReference type="OrthoDB" id="3199698at2759"/>
<organism evidence="4 5">
    <name type="scientific">Tetrapyrgos nigripes</name>
    <dbReference type="NCBI Taxonomy" id="182062"/>
    <lineage>
        <taxon>Eukaryota</taxon>
        <taxon>Fungi</taxon>
        <taxon>Dikarya</taxon>
        <taxon>Basidiomycota</taxon>
        <taxon>Agaricomycotina</taxon>
        <taxon>Agaricomycetes</taxon>
        <taxon>Agaricomycetidae</taxon>
        <taxon>Agaricales</taxon>
        <taxon>Marasmiineae</taxon>
        <taxon>Marasmiaceae</taxon>
        <taxon>Tetrapyrgos</taxon>
    </lineage>
</organism>
<dbReference type="PROSITE" id="PS50157">
    <property type="entry name" value="ZINC_FINGER_C2H2_2"/>
    <property type="match status" value="1"/>
</dbReference>
<evidence type="ECO:0000259" key="3">
    <source>
        <dbReference type="PROSITE" id="PS50157"/>
    </source>
</evidence>
<dbReference type="PROSITE" id="PS00028">
    <property type="entry name" value="ZINC_FINGER_C2H2_1"/>
    <property type="match status" value="1"/>
</dbReference>
<dbReference type="Pfam" id="PF18759">
    <property type="entry name" value="Plavaka"/>
    <property type="match status" value="1"/>
</dbReference>
<evidence type="ECO:0000256" key="2">
    <source>
        <dbReference type="SAM" id="MobiDB-lite"/>
    </source>
</evidence>
<sequence>MPRRRLQVNQAYPCPFPRCGRSFADTSARNRHVSTGHRQMPTSGDGTPAPVNPEETAESPDDFLTHHDDVSPPPQPSPPTSKNYHPYLTGIPCDKDGNNIDPNTPPTPATASENPWEPFEDEVQFRLADFLFQKVEMSQGDIDYLMELWAMSMAERGAPFVNHQDMYRAIDNIQLGSAPWRCFKVPPSWYSTNGVDDSTVPEWKKQEYQVWYRDPEVVIAHILSNPDYKNDFNTTPYVEIGRDGKRRWSDFMSANMAWRHATQIYQDDPDTYGSMLLPIILGSDKTTVSVATGNVEYHPVYLSIGNLTNQARRAHRNGVVPIAFLAIPHGMPSIPPPDLPVFLTDISADRQYDNDAEFRNFKRQLYHSSLNSILRPLKQGMAKPVIRRCPDGHFRRVIYDLASYIADYPEQVLLSGIVSGWCAKCTALSSNLDGSNASRRCRQHTAAIFQELKDLNLNDFNSLLWDNWGIDASLIPFTQGFPRADIHEMITSDLLHQVIKGSFKDHLVEWVQEYLNATCHSAAEARQIMDDIDRRIAAVPPFPGLRRFPQGRRFKQWTGDDSKALMKVYLAAIAEYLPDEMVKCFAAFLDFCYLVRRVDFSETTLAEVQETLNRFHHYRVVFLQTGVRDDFNLPRQHAMMHYVQHIMEFGAPNGLCTSITESRHITAVKKPWRRSNRYNALSQMLLTIQQLDKLCALRSDLVAKHLLPLIHTTPEPFDQDDDEDEGAVDDKATAHVFLASTRERKYPRDIDALSHQVGHPGLAELTRRFLHEQLSACPADDVDVDDLPLISSKVYIHHSAIAYFSAPSDVSGIRGMRRERIRCTPSWYGYPRRDCAFVAQDQTLPGFYGLAVVRCLLFFSFTYEDVEYPCALVHWFNRHGSRPDPNTGMWVVKPDNRGRLEEPFISVLHIDTFVRCCHLLPKYGDNPVPDTFHFSYSLDAFTAFYVNKYIDHHANEIAF</sequence>
<accession>A0A8H5F948</accession>
<keyword evidence="1" id="KW-0863">Zinc-finger</keyword>
<gene>
    <name evidence="4" type="ORF">D9758_018165</name>
</gene>
<evidence type="ECO:0000313" key="4">
    <source>
        <dbReference type="EMBL" id="KAF5328289.1"/>
    </source>
</evidence>
<comment type="caution">
    <text evidence="4">The sequence shown here is derived from an EMBL/GenBank/DDBJ whole genome shotgun (WGS) entry which is preliminary data.</text>
</comment>